<proteinExistence type="inferred from homology"/>
<gene>
    <name evidence="15" type="ORF">M0R45_034945</name>
</gene>
<keyword evidence="11" id="KW-0325">Glycoprotein</keyword>
<evidence type="ECO:0000259" key="14">
    <source>
        <dbReference type="Pfam" id="PF23598"/>
    </source>
</evidence>
<keyword evidence="3" id="KW-1003">Cell membrane</keyword>
<evidence type="ECO:0000256" key="5">
    <source>
        <dbReference type="ARBA" id="ARBA00022692"/>
    </source>
</evidence>
<accession>A0AAW1VW04</accession>
<dbReference type="SMART" id="SM00369">
    <property type="entry name" value="LRR_TYP"/>
    <property type="match status" value="6"/>
</dbReference>
<keyword evidence="10" id="KW-0675">Receptor</keyword>
<dbReference type="PANTHER" id="PTHR48061">
    <property type="entry name" value="LEUCINE-RICH REPEAT RECEPTOR PROTEIN KINASE EMS1-LIKE-RELATED"/>
    <property type="match status" value="1"/>
</dbReference>
<evidence type="ECO:0000256" key="1">
    <source>
        <dbReference type="ARBA" id="ARBA00004251"/>
    </source>
</evidence>
<keyword evidence="9" id="KW-0472">Membrane</keyword>
<dbReference type="AlphaFoldDB" id="A0AAW1VW04"/>
<dbReference type="InterPro" id="IPR046956">
    <property type="entry name" value="RLP23-like"/>
</dbReference>
<evidence type="ECO:0000256" key="6">
    <source>
        <dbReference type="ARBA" id="ARBA00022729"/>
    </source>
</evidence>
<dbReference type="InterPro" id="IPR055414">
    <property type="entry name" value="LRR_R13L4/SHOC2-like"/>
</dbReference>
<keyword evidence="16" id="KW-1185">Reference proteome</keyword>
<comment type="similarity">
    <text evidence="2">Belongs to the RLP family.</text>
</comment>
<evidence type="ECO:0000256" key="2">
    <source>
        <dbReference type="ARBA" id="ARBA00009592"/>
    </source>
</evidence>
<dbReference type="PANTHER" id="PTHR48061:SF12">
    <property type="entry name" value="DISEASE RESISTANCE LIKE PROTEIN"/>
    <property type="match status" value="1"/>
</dbReference>
<evidence type="ECO:0000256" key="12">
    <source>
        <dbReference type="SAM" id="SignalP"/>
    </source>
</evidence>
<evidence type="ECO:0000256" key="8">
    <source>
        <dbReference type="ARBA" id="ARBA00022989"/>
    </source>
</evidence>
<keyword evidence="4" id="KW-0433">Leucine-rich repeat</keyword>
<feature type="domain" description="Leucine-rich repeat-containing N-terminal plant-type" evidence="13">
    <location>
        <begin position="38"/>
        <end position="90"/>
    </location>
</feature>
<evidence type="ECO:0000256" key="11">
    <source>
        <dbReference type="ARBA" id="ARBA00023180"/>
    </source>
</evidence>
<dbReference type="EMBL" id="JBEDUW010000007">
    <property type="protein sequence ID" value="KAK9911017.1"/>
    <property type="molecule type" value="Genomic_DNA"/>
</dbReference>
<evidence type="ECO:0000256" key="4">
    <source>
        <dbReference type="ARBA" id="ARBA00022614"/>
    </source>
</evidence>
<dbReference type="GO" id="GO:0005886">
    <property type="term" value="C:plasma membrane"/>
    <property type="evidence" value="ECO:0007669"/>
    <property type="project" value="UniProtKB-SubCell"/>
</dbReference>
<keyword evidence="7" id="KW-0677">Repeat</keyword>
<evidence type="ECO:0000256" key="3">
    <source>
        <dbReference type="ARBA" id="ARBA00022475"/>
    </source>
</evidence>
<evidence type="ECO:0000313" key="16">
    <source>
        <dbReference type="Proteomes" id="UP001457282"/>
    </source>
</evidence>
<feature type="domain" description="Disease resistance R13L4/SHOC-2-like LRR" evidence="14">
    <location>
        <begin position="219"/>
        <end position="404"/>
    </location>
</feature>
<organism evidence="15 16">
    <name type="scientific">Rubus argutus</name>
    <name type="common">Southern blackberry</name>
    <dbReference type="NCBI Taxonomy" id="59490"/>
    <lineage>
        <taxon>Eukaryota</taxon>
        <taxon>Viridiplantae</taxon>
        <taxon>Streptophyta</taxon>
        <taxon>Embryophyta</taxon>
        <taxon>Tracheophyta</taxon>
        <taxon>Spermatophyta</taxon>
        <taxon>Magnoliopsida</taxon>
        <taxon>eudicotyledons</taxon>
        <taxon>Gunneridae</taxon>
        <taxon>Pentapetalae</taxon>
        <taxon>rosids</taxon>
        <taxon>fabids</taxon>
        <taxon>Rosales</taxon>
        <taxon>Rosaceae</taxon>
        <taxon>Rosoideae</taxon>
        <taxon>Rosoideae incertae sedis</taxon>
        <taxon>Rubus</taxon>
    </lineage>
</organism>
<evidence type="ECO:0008006" key="17">
    <source>
        <dbReference type="Google" id="ProtNLM"/>
    </source>
</evidence>
<dbReference type="FunFam" id="3.80.10.10:FF:000299">
    <property type="entry name" value="Piriformospora indica-insensitive protein 2"/>
    <property type="match status" value="1"/>
</dbReference>
<dbReference type="InterPro" id="IPR003591">
    <property type="entry name" value="Leu-rich_rpt_typical-subtyp"/>
</dbReference>
<evidence type="ECO:0000313" key="15">
    <source>
        <dbReference type="EMBL" id="KAK9911017.1"/>
    </source>
</evidence>
<dbReference type="PRINTS" id="PR00019">
    <property type="entry name" value="LEURICHRPT"/>
</dbReference>
<dbReference type="Gene3D" id="3.80.10.10">
    <property type="entry name" value="Ribonuclease Inhibitor"/>
    <property type="match status" value="5"/>
</dbReference>
<name>A0AAW1VW04_RUBAR</name>
<protein>
    <recommendedName>
        <fullName evidence="17">Leucine-rich repeat-containing N-terminal plant-type domain-containing protein</fullName>
    </recommendedName>
</protein>
<dbReference type="PROSITE" id="PS51450">
    <property type="entry name" value="LRR"/>
    <property type="match status" value="3"/>
</dbReference>
<feature type="signal peptide" evidence="12">
    <location>
        <begin position="1"/>
        <end position="27"/>
    </location>
</feature>
<evidence type="ECO:0000256" key="7">
    <source>
        <dbReference type="ARBA" id="ARBA00022737"/>
    </source>
</evidence>
<dbReference type="SUPFAM" id="SSF52058">
    <property type="entry name" value="L domain-like"/>
    <property type="match status" value="1"/>
</dbReference>
<comment type="caution">
    <text evidence="15">The sequence shown here is derived from an EMBL/GenBank/DDBJ whole genome shotgun (WGS) entry which is preliminary data.</text>
</comment>
<keyword evidence="8" id="KW-1133">Transmembrane helix</keyword>
<dbReference type="Pfam" id="PF23598">
    <property type="entry name" value="LRR_14"/>
    <property type="match status" value="1"/>
</dbReference>
<evidence type="ECO:0000256" key="9">
    <source>
        <dbReference type="ARBA" id="ARBA00023136"/>
    </source>
</evidence>
<evidence type="ECO:0000256" key="10">
    <source>
        <dbReference type="ARBA" id="ARBA00023170"/>
    </source>
</evidence>
<dbReference type="SUPFAM" id="SSF52047">
    <property type="entry name" value="RNI-like"/>
    <property type="match status" value="1"/>
</dbReference>
<dbReference type="Pfam" id="PF00560">
    <property type="entry name" value="LRR_1"/>
    <property type="match status" value="2"/>
</dbReference>
<dbReference type="Proteomes" id="UP001457282">
    <property type="component" value="Unassembled WGS sequence"/>
</dbReference>
<reference evidence="15 16" key="1">
    <citation type="journal article" date="2023" name="G3 (Bethesda)">
        <title>A chromosome-length genome assembly and annotation of blackberry (Rubus argutus, cv. 'Hillquist').</title>
        <authorList>
            <person name="Bruna T."/>
            <person name="Aryal R."/>
            <person name="Dudchenko O."/>
            <person name="Sargent D.J."/>
            <person name="Mead D."/>
            <person name="Buti M."/>
            <person name="Cavallini A."/>
            <person name="Hytonen T."/>
            <person name="Andres J."/>
            <person name="Pham M."/>
            <person name="Weisz D."/>
            <person name="Mascagni F."/>
            <person name="Usai G."/>
            <person name="Natali L."/>
            <person name="Bassil N."/>
            <person name="Fernandez G.E."/>
            <person name="Lomsadze A."/>
            <person name="Armour M."/>
            <person name="Olukolu B."/>
            <person name="Poorten T."/>
            <person name="Britton C."/>
            <person name="Davik J."/>
            <person name="Ashrafi H."/>
            <person name="Aiden E.L."/>
            <person name="Borodovsky M."/>
            <person name="Worthington M."/>
        </authorList>
    </citation>
    <scope>NUCLEOTIDE SEQUENCE [LARGE SCALE GENOMIC DNA]</scope>
    <source>
        <strain evidence="15">PI 553951</strain>
    </source>
</reference>
<feature type="chain" id="PRO_5043564997" description="Leucine-rich repeat-containing N-terminal plant-type domain-containing protein" evidence="12">
    <location>
        <begin position="28"/>
        <end position="500"/>
    </location>
</feature>
<dbReference type="InterPro" id="IPR032675">
    <property type="entry name" value="LRR_dom_sf"/>
</dbReference>
<keyword evidence="6 12" id="KW-0732">Signal</keyword>
<dbReference type="InterPro" id="IPR001611">
    <property type="entry name" value="Leu-rich_rpt"/>
</dbReference>
<comment type="subcellular location">
    <subcellularLocation>
        <location evidence="1">Cell membrane</location>
        <topology evidence="1">Single-pass type I membrane protein</topology>
    </subcellularLocation>
</comment>
<sequence length="500" mass="56285">MGFSSLCLTFVSMYILSIFVLFHLVVANSLQSYTTACHDDEISALLQFKQSFVINTSASGYKGAYPKTASWNSAWNQTSNCCSWDGVECDENTGHVIGLNLSSSYLYGFINPNNSLFRLVHLQSLNLADNDFNYSQVPTSIRNFPKLRYLNLSCSVFSGVVPFEISQLSELSSLDLSENPDLTGYFPKFNASSSPLMSLKLSFTSFLINLSSLIEDFDSLKELHVSECNISESPLPFSLGNLRHLTYLDLSSNNFNGQIPSFLKNLTQLTYLSLFGNNFHGSIPSYLGNLTQLTYLDLYDDNNLSGTVEFHMFHKLQNLTYLDLSENKLEVLTKSRFLNNATALPKFEYLRLGWCDIREFPNFLRSQQTLQTLDLSGNKLQGIVPKWMLNTSTQTLTKLNISHNSLSGFEQSPAVVPWVNLRWLDLSFNMLRELSPSPSTSILYYAISNNKLTGQVSSLICNLTYLAYLDLSNNKLSGILPQCFGNFSTMKYLNLGKKFI</sequence>
<evidence type="ECO:0000259" key="13">
    <source>
        <dbReference type="Pfam" id="PF08263"/>
    </source>
</evidence>
<keyword evidence="5" id="KW-0812">Transmembrane</keyword>
<dbReference type="Pfam" id="PF08263">
    <property type="entry name" value="LRRNT_2"/>
    <property type="match status" value="1"/>
</dbReference>
<dbReference type="InterPro" id="IPR013210">
    <property type="entry name" value="LRR_N_plant-typ"/>
</dbReference>